<evidence type="ECO:0000256" key="2">
    <source>
        <dbReference type="ARBA" id="ARBA00023125"/>
    </source>
</evidence>
<feature type="region of interest" description="Disordered" evidence="4">
    <location>
        <begin position="536"/>
        <end position="555"/>
    </location>
</feature>
<feature type="region of interest" description="Disordered" evidence="4">
    <location>
        <begin position="571"/>
        <end position="596"/>
    </location>
</feature>
<dbReference type="GO" id="GO:0030261">
    <property type="term" value="P:chromosome condensation"/>
    <property type="evidence" value="ECO:0007669"/>
    <property type="project" value="TreeGrafter"/>
</dbReference>
<feature type="compositionally biased region" description="Basic residues" evidence="4">
    <location>
        <begin position="203"/>
        <end position="214"/>
    </location>
</feature>
<keyword evidence="3" id="KW-0539">Nucleus</keyword>
<dbReference type="EMBL" id="CACVBM020001473">
    <property type="protein sequence ID" value="CAA7051334.1"/>
    <property type="molecule type" value="Genomic_DNA"/>
</dbReference>
<keyword evidence="2" id="KW-0238">DNA-binding</keyword>
<feature type="domain" description="H15" evidence="5">
    <location>
        <begin position="77"/>
        <end position="148"/>
    </location>
</feature>
<feature type="compositionally biased region" description="Polar residues" evidence="4">
    <location>
        <begin position="229"/>
        <end position="252"/>
    </location>
</feature>
<dbReference type="GO" id="GO:0031492">
    <property type="term" value="F:nucleosomal DNA binding"/>
    <property type="evidence" value="ECO:0007669"/>
    <property type="project" value="TreeGrafter"/>
</dbReference>
<dbReference type="SMART" id="SM00526">
    <property type="entry name" value="H15"/>
    <property type="match status" value="1"/>
</dbReference>
<dbReference type="PRINTS" id="PR00929">
    <property type="entry name" value="ATHOOK"/>
</dbReference>
<protein>
    <recommendedName>
        <fullName evidence="5">H15 domain-containing protein</fullName>
    </recommendedName>
</protein>
<evidence type="ECO:0000259" key="5">
    <source>
        <dbReference type="PROSITE" id="PS51504"/>
    </source>
</evidence>
<keyword evidence="7" id="KW-1185">Reference proteome</keyword>
<feature type="region of interest" description="Disordered" evidence="4">
    <location>
        <begin position="948"/>
        <end position="989"/>
    </location>
</feature>
<dbReference type="PROSITE" id="PS51504">
    <property type="entry name" value="H15"/>
    <property type="match status" value="1"/>
</dbReference>
<dbReference type="SUPFAM" id="SSF46785">
    <property type="entry name" value="Winged helix' DNA-binding domain"/>
    <property type="match status" value="1"/>
</dbReference>
<dbReference type="PANTHER" id="PTHR11467">
    <property type="entry name" value="HISTONE H1"/>
    <property type="match status" value="1"/>
</dbReference>
<feature type="region of interest" description="Disordered" evidence="4">
    <location>
        <begin position="682"/>
        <end position="719"/>
    </location>
</feature>
<proteinExistence type="predicted"/>
<feature type="region of interest" description="Disordered" evidence="4">
    <location>
        <begin position="194"/>
        <end position="287"/>
    </location>
</feature>
<evidence type="ECO:0000256" key="1">
    <source>
        <dbReference type="ARBA" id="ARBA00004123"/>
    </source>
</evidence>
<dbReference type="InterPro" id="IPR017956">
    <property type="entry name" value="AT_hook_DNA-bd_motif"/>
</dbReference>
<feature type="region of interest" description="Disordered" evidence="4">
    <location>
        <begin position="631"/>
        <end position="658"/>
    </location>
</feature>
<reference evidence="6" key="1">
    <citation type="submission" date="2020-01" db="EMBL/GenBank/DDBJ databases">
        <authorList>
            <person name="Mishra B."/>
        </authorList>
    </citation>
    <scope>NUCLEOTIDE SEQUENCE [LARGE SCALE GENOMIC DNA]</scope>
</reference>
<dbReference type="PANTHER" id="PTHR11467:SF29">
    <property type="entry name" value="OS03G0711600 PROTEIN"/>
    <property type="match status" value="1"/>
</dbReference>
<gene>
    <name evidence="6" type="ORF">MERR_LOCUS38569</name>
</gene>
<dbReference type="Proteomes" id="UP000467841">
    <property type="component" value="Unassembled WGS sequence"/>
</dbReference>
<feature type="region of interest" description="Disordered" evidence="4">
    <location>
        <begin position="1"/>
        <end position="73"/>
    </location>
</feature>
<dbReference type="InterPro" id="IPR036388">
    <property type="entry name" value="WH-like_DNA-bd_sf"/>
</dbReference>
<evidence type="ECO:0000313" key="6">
    <source>
        <dbReference type="EMBL" id="CAA7051334.1"/>
    </source>
</evidence>
<evidence type="ECO:0000256" key="4">
    <source>
        <dbReference type="SAM" id="MobiDB-lite"/>
    </source>
</evidence>
<comment type="caution">
    <text evidence="6">The sequence shown here is derived from an EMBL/GenBank/DDBJ whole genome shotgun (WGS) entry which is preliminary data.</text>
</comment>
<dbReference type="SMART" id="SM00384">
    <property type="entry name" value="AT_hook"/>
    <property type="match status" value="9"/>
</dbReference>
<feature type="compositionally biased region" description="Low complexity" evidence="4">
    <location>
        <begin position="956"/>
        <end position="970"/>
    </location>
</feature>
<dbReference type="GO" id="GO:0045910">
    <property type="term" value="P:negative regulation of DNA recombination"/>
    <property type="evidence" value="ECO:0007669"/>
    <property type="project" value="TreeGrafter"/>
</dbReference>
<dbReference type="InterPro" id="IPR005818">
    <property type="entry name" value="Histone_H1/H5_H15"/>
</dbReference>
<sequence>MDPSLYLSSDPQFSPHASSPTSDPFDSAPSSPYFDGPSDIEISDNNNVFQPQPQPDPQLESQNPYQPTIHPLDEPSRDFSYSEMISAAIAALDEPEGSSKKAISRYIEENNTTCWLPVAHKLLLGHYLKIFTTIGLLVRVRKSYKLAVPFPPESVAVVASPASLQTPKSEILPIDDTVNEQGLLDLADASASFSASASEIPQKRGRGRPPKPKHGAQQPTAHANGLPSLEQNEMAVTNPTVTNPTEEVQVTVSARRGPGRPRKGGSAPISRAGVMKQRGRQRKPTPVSATAFVNPQVANSASMAETSDTVVAPTGVQVVAVARRIKHGRGRPPKIGGVLNRIITKPKRGRGRPGRPRKNTTLAVTGVSGPQDTGYEELKKKYDLYKEKALEIVNVLRAKIATNNPAVLVAITNLEELTGYGMVEPEVMEENTTLAVAGATGPQESGYEELKKKLDLYQEKALEIVSVLRAKIATNNPAVLVAMMNLEELSGYGMVEPEVMEEVQPDDVAPQTEAEPHTEDAPQTGAEAMQQSIQIAPPTKNGHAPPPIESRKSSQSVNPYYVWTCAGGTTRPVKARSVSPTEGTSRPELALKQTSRPIPSLQTTLSEILPTDDTVNEQGLLDLAAVSAAASSARGCGRPPNPEPESQQPIAHANGLPSLQQDQVTVTNPTVTIPTEEVQVTVSAKRGPGRPRKDGSAPISRARVSGVMKQRGRPRKSTPVSATAFVNPHVANSASMAEPSDTVVAPEGVEVAVAETGDTVVAPSRMEVAVAETSDTVVAPARLEVVVAETSDTIVVPARAEVAVAETSGTVVVAPARVEVAVAETSDTVVAPAGAEVVAVAPRIRRGRGRPPKIGGVVNRVIAKPKRGRGRPGRPRKNTTLAVTGAAVPQDTSYEELKKKFDLFQEKALEIVNVLRAEIETNDPAVLEAMVNLEKLTTVGTMEPEVMEEVQPEDVAPQAEAEPPTEAGEQTEMETQIQTGAEAMQEATF</sequence>
<feature type="region of interest" description="Disordered" evidence="4">
    <location>
        <begin position="504"/>
        <end position="531"/>
    </location>
</feature>
<dbReference type="AlphaFoldDB" id="A0A6D2KQN5"/>
<dbReference type="GO" id="GO:0003690">
    <property type="term" value="F:double-stranded DNA binding"/>
    <property type="evidence" value="ECO:0007669"/>
    <property type="project" value="TreeGrafter"/>
</dbReference>
<dbReference type="OrthoDB" id="1110759at2759"/>
<organism evidence="6 7">
    <name type="scientific">Microthlaspi erraticum</name>
    <dbReference type="NCBI Taxonomy" id="1685480"/>
    <lineage>
        <taxon>Eukaryota</taxon>
        <taxon>Viridiplantae</taxon>
        <taxon>Streptophyta</taxon>
        <taxon>Embryophyta</taxon>
        <taxon>Tracheophyta</taxon>
        <taxon>Spermatophyta</taxon>
        <taxon>Magnoliopsida</taxon>
        <taxon>eudicotyledons</taxon>
        <taxon>Gunneridae</taxon>
        <taxon>Pentapetalae</taxon>
        <taxon>rosids</taxon>
        <taxon>malvids</taxon>
        <taxon>Brassicales</taxon>
        <taxon>Brassicaceae</taxon>
        <taxon>Coluteocarpeae</taxon>
        <taxon>Microthlaspi</taxon>
    </lineage>
</organism>
<feature type="compositionally biased region" description="Polar residues" evidence="4">
    <location>
        <begin position="1"/>
        <end position="30"/>
    </location>
</feature>
<evidence type="ECO:0000256" key="3">
    <source>
        <dbReference type="ARBA" id="ARBA00023242"/>
    </source>
</evidence>
<dbReference type="CDD" id="cd00073">
    <property type="entry name" value="H15"/>
    <property type="match status" value="1"/>
</dbReference>
<accession>A0A6D2KQN5</accession>
<name>A0A6D2KQN5_9BRAS</name>
<comment type="subcellular location">
    <subcellularLocation>
        <location evidence="1">Nucleus</location>
    </subcellularLocation>
</comment>
<dbReference type="GO" id="GO:0005730">
    <property type="term" value="C:nucleolus"/>
    <property type="evidence" value="ECO:0007669"/>
    <property type="project" value="TreeGrafter"/>
</dbReference>
<evidence type="ECO:0000313" key="7">
    <source>
        <dbReference type="Proteomes" id="UP000467841"/>
    </source>
</evidence>
<dbReference type="GO" id="GO:0000786">
    <property type="term" value="C:nucleosome"/>
    <property type="evidence" value="ECO:0007669"/>
    <property type="project" value="InterPro"/>
</dbReference>
<dbReference type="InterPro" id="IPR036390">
    <property type="entry name" value="WH_DNA-bd_sf"/>
</dbReference>
<dbReference type="Gene3D" id="1.10.10.10">
    <property type="entry name" value="Winged helix-like DNA-binding domain superfamily/Winged helix DNA-binding domain"/>
    <property type="match status" value="1"/>
</dbReference>
<dbReference type="Pfam" id="PF00538">
    <property type="entry name" value="Linker_histone"/>
    <property type="match status" value="1"/>
</dbReference>
<dbReference type="GO" id="GO:0006334">
    <property type="term" value="P:nucleosome assembly"/>
    <property type="evidence" value="ECO:0007669"/>
    <property type="project" value="InterPro"/>
</dbReference>